<feature type="transmembrane region" description="Helical" evidence="7">
    <location>
        <begin position="34"/>
        <end position="51"/>
    </location>
</feature>
<dbReference type="EMBL" id="SLYC01000016">
    <property type="protein sequence ID" value="TCQ02401.1"/>
    <property type="molecule type" value="Genomic_DNA"/>
</dbReference>
<gene>
    <name evidence="9" type="ORF">EDD79_101647</name>
</gene>
<dbReference type="Pfam" id="PF04239">
    <property type="entry name" value="DUF421"/>
    <property type="match status" value="1"/>
</dbReference>
<evidence type="ECO:0000313" key="9">
    <source>
        <dbReference type="EMBL" id="TCQ02401.1"/>
    </source>
</evidence>
<feature type="transmembrane region" description="Helical" evidence="7">
    <location>
        <begin position="63"/>
        <end position="82"/>
    </location>
</feature>
<dbReference type="Gene3D" id="3.30.240.20">
    <property type="entry name" value="bsu07140 like domains"/>
    <property type="match status" value="2"/>
</dbReference>
<dbReference type="PANTHER" id="PTHR34582">
    <property type="entry name" value="UPF0702 TRANSMEMBRANE PROTEIN YCAP"/>
    <property type="match status" value="1"/>
</dbReference>
<dbReference type="GO" id="GO:0005886">
    <property type="term" value="C:plasma membrane"/>
    <property type="evidence" value="ECO:0007669"/>
    <property type="project" value="UniProtKB-SubCell"/>
</dbReference>
<protein>
    <submittedName>
        <fullName evidence="9">Uncharacterized membrane protein YcaP (DUF421 family)</fullName>
    </submittedName>
</protein>
<dbReference type="Proteomes" id="UP000295504">
    <property type="component" value="Unassembled WGS sequence"/>
</dbReference>
<feature type="transmembrane region" description="Helical" evidence="7">
    <location>
        <begin position="6"/>
        <end position="27"/>
    </location>
</feature>
<sequence length="237" mass="26926">MNDYLTILLRIFTILPLLLILTIYIMGKRSIGELPVFDFLIIIILGSVVGADIADPNINHMPTAFAVAVLAIFQFIMSTLIIKKRWFGRLASFEPTLIIQDGIFLVNNMRRIKYSIDEVLMMLREKDVFDFSIVQFGIIESNGKITVLKKPEEVPLKPSHMNIPGKSEDLPIVIVLEGKVDKNSIKLNNLTEEWAKETLRSNGYNNIKDIFIASYTKEKGLVVSTYNQNQNIRTIGH</sequence>
<keyword evidence="3" id="KW-1003">Cell membrane</keyword>
<evidence type="ECO:0000256" key="5">
    <source>
        <dbReference type="ARBA" id="ARBA00022989"/>
    </source>
</evidence>
<evidence type="ECO:0000256" key="4">
    <source>
        <dbReference type="ARBA" id="ARBA00022692"/>
    </source>
</evidence>
<dbReference type="InterPro" id="IPR023090">
    <property type="entry name" value="UPF0702_alpha/beta_dom_sf"/>
</dbReference>
<comment type="similarity">
    <text evidence="2">Belongs to the UPF0702 family.</text>
</comment>
<accession>A0A4R2TGV9</accession>
<evidence type="ECO:0000256" key="6">
    <source>
        <dbReference type="ARBA" id="ARBA00023136"/>
    </source>
</evidence>
<comment type="caution">
    <text evidence="9">The sequence shown here is derived from an EMBL/GenBank/DDBJ whole genome shotgun (WGS) entry which is preliminary data.</text>
</comment>
<dbReference type="AlphaFoldDB" id="A0A4R2TGV9"/>
<comment type="subcellular location">
    <subcellularLocation>
        <location evidence="1">Cell membrane</location>
        <topology evidence="1">Multi-pass membrane protein</topology>
    </subcellularLocation>
</comment>
<evidence type="ECO:0000256" key="2">
    <source>
        <dbReference type="ARBA" id="ARBA00006448"/>
    </source>
</evidence>
<dbReference type="OrthoDB" id="9778331at2"/>
<evidence type="ECO:0000256" key="7">
    <source>
        <dbReference type="SAM" id="Phobius"/>
    </source>
</evidence>
<dbReference type="InterPro" id="IPR007353">
    <property type="entry name" value="DUF421"/>
</dbReference>
<dbReference type="PANTHER" id="PTHR34582:SF6">
    <property type="entry name" value="UPF0702 TRANSMEMBRANE PROTEIN YCAP"/>
    <property type="match status" value="1"/>
</dbReference>
<keyword evidence="4 7" id="KW-0812">Transmembrane</keyword>
<name>A0A4R2TGV9_9FIRM</name>
<evidence type="ECO:0000256" key="3">
    <source>
        <dbReference type="ARBA" id="ARBA00022475"/>
    </source>
</evidence>
<dbReference type="RefSeq" id="WP_132848457.1">
    <property type="nucleotide sequence ID" value="NZ_CP058648.1"/>
</dbReference>
<evidence type="ECO:0000313" key="10">
    <source>
        <dbReference type="Proteomes" id="UP000295504"/>
    </source>
</evidence>
<feature type="domain" description="YetF C-terminal" evidence="8">
    <location>
        <begin position="83"/>
        <end position="215"/>
    </location>
</feature>
<proteinExistence type="inferred from homology"/>
<organism evidence="9 10">
    <name type="scientific">Serpentinicella alkaliphila</name>
    <dbReference type="NCBI Taxonomy" id="1734049"/>
    <lineage>
        <taxon>Bacteria</taxon>
        <taxon>Bacillati</taxon>
        <taxon>Bacillota</taxon>
        <taxon>Clostridia</taxon>
        <taxon>Peptostreptococcales</taxon>
        <taxon>Natronincolaceae</taxon>
        <taxon>Serpentinicella</taxon>
    </lineage>
</organism>
<reference evidence="9 10" key="1">
    <citation type="submission" date="2019-03" db="EMBL/GenBank/DDBJ databases">
        <title>Genomic Encyclopedia of Type Strains, Phase IV (KMG-IV): sequencing the most valuable type-strain genomes for metagenomic binning, comparative biology and taxonomic classification.</title>
        <authorList>
            <person name="Goeker M."/>
        </authorList>
    </citation>
    <scope>NUCLEOTIDE SEQUENCE [LARGE SCALE GENOMIC DNA]</scope>
    <source>
        <strain evidence="9 10">DSM 100013</strain>
    </source>
</reference>
<evidence type="ECO:0000256" key="1">
    <source>
        <dbReference type="ARBA" id="ARBA00004651"/>
    </source>
</evidence>
<evidence type="ECO:0000259" key="8">
    <source>
        <dbReference type="Pfam" id="PF04239"/>
    </source>
</evidence>
<keyword evidence="10" id="KW-1185">Reference proteome</keyword>
<keyword evidence="6 7" id="KW-0472">Membrane</keyword>
<keyword evidence="5 7" id="KW-1133">Transmembrane helix</keyword>